<comment type="caution">
    <text evidence="1">The sequence shown here is derived from an EMBL/GenBank/DDBJ whole genome shotgun (WGS) entry which is preliminary data.</text>
</comment>
<keyword evidence="2" id="KW-1185">Reference proteome</keyword>
<accession>A0A9R1VQP7</accession>
<sequence>MQKLSCERRNAGAESKKDVIEYAEKVIDRRINKSSSFWVSQIDQSRYEVMDQTKNGIVNLESLHCTCGKWQLSGIPYVVFPVQVPAEYEERDEVMVVFTPLMDKRQV</sequence>
<dbReference type="Proteomes" id="UP000235145">
    <property type="component" value="Unassembled WGS sequence"/>
</dbReference>
<name>A0A9R1VQP7_LACSA</name>
<evidence type="ECO:0000313" key="1">
    <source>
        <dbReference type="EMBL" id="KAJ0209157.1"/>
    </source>
</evidence>
<proteinExistence type="predicted"/>
<reference evidence="1 2" key="1">
    <citation type="journal article" date="2017" name="Nat. Commun.">
        <title>Genome assembly with in vitro proximity ligation data and whole-genome triplication in lettuce.</title>
        <authorList>
            <person name="Reyes-Chin-Wo S."/>
            <person name="Wang Z."/>
            <person name="Yang X."/>
            <person name="Kozik A."/>
            <person name="Arikit S."/>
            <person name="Song C."/>
            <person name="Xia L."/>
            <person name="Froenicke L."/>
            <person name="Lavelle D.O."/>
            <person name="Truco M.J."/>
            <person name="Xia R."/>
            <person name="Zhu S."/>
            <person name="Xu C."/>
            <person name="Xu H."/>
            <person name="Xu X."/>
            <person name="Cox K."/>
            <person name="Korf I."/>
            <person name="Meyers B.C."/>
            <person name="Michelmore R.W."/>
        </authorList>
    </citation>
    <scope>NUCLEOTIDE SEQUENCE [LARGE SCALE GENOMIC DNA]</scope>
    <source>
        <strain evidence="2">cv. Salinas</strain>
        <tissue evidence="1">Seedlings</tissue>
    </source>
</reference>
<dbReference type="AlphaFoldDB" id="A0A9R1VQP7"/>
<gene>
    <name evidence="1" type="ORF">LSAT_V11C400189800</name>
</gene>
<protein>
    <submittedName>
        <fullName evidence="1">Uncharacterized protein</fullName>
    </submittedName>
</protein>
<organism evidence="1 2">
    <name type="scientific">Lactuca sativa</name>
    <name type="common">Garden lettuce</name>
    <dbReference type="NCBI Taxonomy" id="4236"/>
    <lineage>
        <taxon>Eukaryota</taxon>
        <taxon>Viridiplantae</taxon>
        <taxon>Streptophyta</taxon>
        <taxon>Embryophyta</taxon>
        <taxon>Tracheophyta</taxon>
        <taxon>Spermatophyta</taxon>
        <taxon>Magnoliopsida</taxon>
        <taxon>eudicotyledons</taxon>
        <taxon>Gunneridae</taxon>
        <taxon>Pentapetalae</taxon>
        <taxon>asterids</taxon>
        <taxon>campanulids</taxon>
        <taxon>Asterales</taxon>
        <taxon>Asteraceae</taxon>
        <taxon>Cichorioideae</taxon>
        <taxon>Cichorieae</taxon>
        <taxon>Lactucinae</taxon>
        <taxon>Lactuca</taxon>
    </lineage>
</organism>
<evidence type="ECO:0000313" key="2">
    <source>
        <dbReference type="Proteomes" id="UP000235145"/>
    </source>
</evidence>
<dbReference type="EMBL" id="NBSK02000004">
    <property type="protein sequence ID" value="KAJ0209157.1"/>
    <property type="molecule type" value="Genomic_DNA"/>
</dbReference>